<dbReference type="VEuPathDB" id="FungiDB:P170DRAFT_470360"/>
<dbReference type="Gene3D" id="3.30.360.10">
    <property type="entry name" value="Dihydrodipicolinate Reductase, domain 2"/>
    <property type="match status" value="1"/>
</dbReference>
<dbReference type="GO" id="GO:0006740">
    <property type="term" value="P:NADPH regeneration"/>
    <property type="evidence" value="ECO:0007669"/>
    <property type="project" value="TreeGrafter"/>
</dbReference>
<dbReference type="GeneID" id="36560445"/>
<accession>A0A2I2GPX4</accession>
<dbReference type="InterPro" id="IPR000683">
    <property type="entry name" value="Gfo/Idh/MocA-like_OxRdtase_N"/>
</dbReference>
<evidence type="ECO:0000313" key="4">
    <source>
        <dbReference type="Proteomes" id="UP000234275"/>
    </source>
</evidence>
<comment type="caution">
    <text evidence="3">The sequence shown here is derived from an EMBL/GenBank/DDBJ whole genome shotgun (WGS) entry which is preliminary data.</text>
</comment>
<dbReference type="InterPro" id="IPR036291">
    <property type="entry name" value="NAD(P)-bd_dom_sf"/>
</dbReference>
<gene>
    <name evidence="3" type="ORF">P170DRAFT_470360</name>
</gene>
<evidence type="ECO:0000259" key="2">
    <source>
        <dbReference type="Pfam" id="PF01408"/>
    </source>
</evidence>
<dbReference type="SUPFAM" id="SSF51735">
    <property type="entry name" value="NAD(P)-binding Rossmann-fold domains"/>
    <property type="match status" value="1"/>
</dbReference>
<feature type="domain" description="Gfo/Idh/MocA-like oxidoreductase N-terminal" evidence="2">
    <location>
        <begin position="20"/>
        <end position="131"/>
    </location>
</feature>
<dbReference type="OrthoDB" id="64915at2759"/>
<dbReference type="GO" id="GO:0016491">
    <property type="term" value="F:oxidoreductase activity"/>
    <property type="evidence" value="ECO:0007669"/>
    <property type="project" value="TreeGrafter"/>
</dbReference>
<dbReference type="PANTHER" id="PTHR42840:SF7">
    <property type="entry name" value="BINDING ROSSMANN FOLD OXIDOREDUCTASE, PUTATIVE (AFU_ORTHOLOGUE AFUA_4G10190)-RELATED"/>
    <property type="match status" value="1"/>
</dbReference>
<dbReference type="Pfam" id="PF01408">
    <property type="entry name" value="GFO_IDH_MocA"/>
    <property type="match status" value="1"/>
</dbReference>
<feature type="region of interest" description="Disordered" evidence="1">
    <location>
        <begin position="341"/>
        <end position="367"/>
    </location>
</feature>
<dbReference type="STRING" id="1392250.A0A2I2GPX4"/>
<dbReference type="GO" id="GO:0000166">
    <property type="term" value="F:nucleotide binding"/>
    <property type="evidence" value="ECO:0007669"/>
    <property type="project" value="InterPro"/>
</dbReference>
<protein>
    <submittedName>
        <fullName evidence="3">NAD(P)-binding protein</fullName>
    </submittedName>
</protein>
<dbReference type="PANTHER" id="PTHR42840">
    <property type="entry name" value="NAD(P)-BINDING ROSSMANN-FOLD SUPERFAMILY PROTEIN-RELATED"/>
    <property type="match status" value="1"/>
</dbReference>
<sequence>MTQKILNVGIITTQPLTLYLPILQSLSCYQIAIVYDASSKSAACPKGTANVTTAKTTTSIPQASTPDAVLDHPSVDLVLNFMPPSLREKHTVAALSSNKHVLVESPVSLSLPSAHRILDAQRKSRARVFVASPRRYAPCIETFKTEVNSLERIYYARCRNIQGGLPESHPGAEAGTYPDSETNPTANGGIPHFPLEATNTFHALLQEVFLGQDLTTERIQLSRLLTGPRGCADMSIMRETLGTPDAVSNIAVIDPFYSAIFHYSGDDLLLPSINNGTGTTNTTNTPSRPNKHAYMLTYECGTDAVPRCDAHLAVYGTGKTVTLEYDGSVVRTVVETATTTAAAGTGSAAENETQESAGQVHRREESSSMEEAYAAELEALYRFLVEGEEAKTTAEDSMEDLRLFREIFEQYDRQCGTIRTPLG</sequence>
<dbReference type="Gene3D" id="3.40.50.720">
    <property type="entry name" value="NAD(P)-binding Rossmann-like Domain"/>
    <property type="match status" value="1"/>
</dbReference>
<feature type="compositionally biased region" description="Low complexity" evidence="1">
    <location>
        <begin position="341"/>
        <end position="350"/>
    </location>
</feature>
<dbReference type="EMBL" id="MSFO01000001">
    <property type="protein sequence ID" value="PLB54925.1"/>
    <property type="molecule type" value="Genomic_DNA"/>
</dbReference>
<organism evidence="3 4">
    <name type="scientific">Aspergillus steynii IBT 23096</name>
    <dbReference type="NCBI Taxonomy" id="1392250"/>
    <lineage>
        <taxon>Eukaryota</taxon>
        <taxon>Fungi</taxon>
        <taxon>Dikarya</taxon>
        <taxon>Ascomycota</taxon>
        <taxon>Pezizomycotina</taxon>
        <taxon>Eurotiomycetes</taxon>
        <taxon>Eurotiomycetidae</taxon>
        <taxon>Eurotiales</taxon>
        <taxon>Aspergillaceae</taxon>
        <taxon>Aspergillus</taxon>
        <taxon>Aspergillus subgen. Circumdati</taxon>
    </lineage>
</organism>
<dbReference type="GO" id="GO:0005737">
    <property type="term" value="C:cytoplasm"/>
    <property type="evidence" value="ECO:0007669"/>
    <property type="project" value="TreeGrafter"/>
</dbReference>
<dbReference type="RefSeq" id="XP_024710227.1">
    <property type="nucleotide sequence ID" value="XM_024852747.1"/>
</dbReference>
<proteinExistence type="predicted"/>
<dbReference type="Proteomes" id="UP000234275">
    <property type="component" value="Unassembled WGS sequence"/>
</dbReference>
<keyword evidence="4" id="KW-1185">Reference proteome</keyword>
<evidence type="ECO:0000256" key="1">
    <source>
        <dbReference type="SAM" id="MobiDB-lite"/>
    </source>
</evidence>
<name>A0A2I2GPX4_9EURO</name>
<evidence type="ECO:0000313" key="3">
    <source>
        <dbReference type="EMBL" id="PLB54925.1"/>
    </source>
</evidence>
<dbReference type="AlphaFoldDB" id="A0A2I2GPX4"/>
<reference evidence="3 4" key="1">
    <citation type="submission" date="2016-12" db="EMBL/GenBank/DDBJ databases">
        <title>The genomes of Aspergillus section Nigri reveals drivers in fungal speciation.</title>
        <authorList>
            <consortium name="DOE Joint Genome Institute"/>
            <person name="Vesth T.C."/>
            <person name="Nybo J."/>
            <person name="Theobald S."/>
            <person name="Brandl J."/>
            <person name="Frisvad J.C."/>
            <person name="Nielsen K.F."/>
            <person name="Lyhne E.K."/>
            <person name="Kogle M.E."/>
            <person name="Kuo A."/>
            <person name="Riley R."/>
            <person name="Clum A."/>
            <person name="Nolan M."/>
            <person name="Lipzen A."/>
            <person name="Salamov A."/>
            <person name="Henrissat B."/>
            <person name="Wiebenga A."/>
            <person name="De Vries R.P."/>
            <person name="Grigoriev I.V."/>
            <person name="Mortensen U.H."/>
            <person name="Andersen M.R."/>
            <person name="Baker S.E."/>
        </authorList>
    </citation>
    <scope>NUCLEOTIDE SEQUENCE [LARGE SCALE GENOMIC DNA]</scope>
    <source>
        <strain evidence="3 4">IBT 23096</strain>
    </source>
</reference>